<dbReference type="InterPro" id="IPR023374">
    <property type="entry name" value="AttH-like_dom_sf"/>
</dbReference>
<dbReference type="Pfam" id="PF07143">
    <property type="entry name" value="CrtC"/>
    <property type="match status" value="1"/>
</dbReference>
<protein>
    <submittedName>
        <fullName evidence="3">Carotenoid 1,2-hydratase</fullName>
    </submittedName>
</protein>
<feature type="signal peptide" evidence="1">
    <location>
        <begin position="1"/>
        <end position="20"/>
    </location>
</feature>
<dbReference type="RefSeq" id="WP_176976148.1">
    <property type="nucleotide sequence ID" value="NZ_JABZEO010000005.1"/>
</dbReference>
<organism evidence="3 4">
    <name type="scientific">Allochromatium humboldtianum</name>
    <dbReference type="NCBI Taxonomy" id="504901"/>
    <lineage>
        <taxon>Bacteria</taxon>
        <taxon>Pseudomonadati</taxon>
        <taxon>Pseudomonadota</taxon>
        <taxon>Gammaproteobacteria</taxon>
        <taxon>Chromatiales</taxon>
        <taxon>Chromatiaceae</taxon>
        <taxon>Allochromatium</taxon>
    </lineage>
</organism>
<keyword evidence="4" id="KW-1185">Reference proteome</keyword>
<dbReference type="SUPFAM" id="SSF159245">
    <property type="entry name" value="AttH-like"/>
    <property type="match status" value="1"/>
</dbReference>
<sequence>MHRRTCLLALAGLPLPRILAAVEPSAGSNGAETDSKVAFDAVLPGRVLRFPDDEGAHPGFRTEWWYVTGWLKGTEGDPFGFQITFFRVRTGIGEDNPSAFAPRQLLLAHAAIADPRLGRLRHDQRAARTGFERAGYATDRAHVRLDDWSFEQMDDHYVTRVNAEDFAYDLRLAFTGPPMFNGDQGFSRKAPDPYHASYYYSRPQLQVDGQVTLDGRRQAVSGRAWMDHEWSSAYSPEGADGWDWVGLNLDDGGALMAFRMRRPDGTALWASATRRFSDGRTQSLGPEQVEWFPIRRWQSPRTGIEYPIEWDLRIGERRYRLQPLMDDQELDSRRSTGTIYWEGAMRLFEDEREIGRGYLEMTGYGNRIQVG</sequence>
<proteinExistence type="predicted"/>
<evidence type="ECO:0000313" key="3">
    <source>
        <dbReference type="EMBL" id="NVZ09386.1"/>
    </source>
</evidence>
<dbReference type="Proteomes" id="UP000592294">
    <property type="component" value="Unassembled WGS sequence"/>
</dbReference>
<reference evidence="3 4" key="1">
    <citation type="submission" date="2020-06" db="EMBL/GenBank/DDBJ databases">
        <title>Whole-genome sequence of Allochromatium humboldtianum DSM 21881, type strain.</title>
        <authorList>
            <person name="Kyndt J.A."/>
            <person name="Meyer T.E."/>
        </authorList>
    </citation>
    <scope>NUCLEOTIDE SEQUENCE [LARGE SCALE GENOMIC DNA]</scope>
    <source>
        <strain evidence="3 4">DSM 21881</strain>
    </source>
</reference>
<dbReference type="AlphaFoldDB" id="A0A850RAM0"/>
<evidence type="ECO:0000313" key="4">
    <source>
        <dbReference type="Proteomes" id="UP000592294"/>
    </source>
</evidence>
<accession>A0A850RAM0</accession>
<dbReference type="Gene3D" id="2.40.370.10">
    <property type="entry name" value="AttH-like domain"/>
    <property type="match status" value="2"/>
</dbReference>
<gene>
    <name evidence="3" type="ORF">HW932_08935</name>
</gene>
<comment type="caution">
    <text evidence="3">The sequence shown here is derived from an EMBL/GenBank/DDBJ whole genome shotgun (WGS) entry which is preliminary data.</text>
</comment>
<evidence type="ECO:0000259" key="2">
    <source>
        <dbReference type="Pfam" id="PF07143"/>
    </source>
</evidence>
<dbReference type="PANTHER" id="PTHR38591:SF1">
    <property type="entry name" value="BLL1000 PROTEIN"/>
    <property type="match status" value="1"/>
</dbReference>
<evidence type="ECO:0000256" key="1">
    <source>
        <dbReference type="SAM" id="SignalP"/>
    </source>
</evidence>
<dbReference type="Pfam" id="PF17186">
    <property type="entry name" value="Lipocalin_9"/>
    <property type="match status" value="1"/>
</dbReference>
<dbReference type="PANTHER" id="PTHR38591">
    <property type="entry name" value="HYDROLASE"/>
    <property type="match status" value="1"/>
</dbReference>
<dbReference type="EMBL" id="JABZEO010000005">
    <property type="protein sequence ID" value="NVZ09386.1"/>
    <property type="molecule type" value="Genomic_DNA"/>
</dbReference>
<dbReference type="InterPro" id="IPR010791">
    <property type="entry name" value="AttH_dom"/>
</dbReference>
<feature type="domain" description="AttH" evidence="2">
    <location>
        <begin position="62"/>
        <end position="232"/>
    </location>
</feature>
<name>A0A850RAM0_9GAMM</name>
<feature type="chain" id="PRO_5032848385" evidence="1">
    <location>
        <begin position="21"/>
        <end position="371"/>
    </location>
</feature>
<keyword evidence="1" id="KW-0732">Signal</keyword>